<dbReference type="OrthoDB" id="4399269at2"/>
<keyword evidence="1" id="KW-0812">Transmembrane</keyword>
<feature type="transmembrane region" description="Helical" evidence="1">
    <location>
        <begin position="177"/>
        <end position="205"/>
    </location>
</feature>
<organism evidence="2 3">
    <name type="scientific">Parenemella sanctibonifatiensis</name>
    <dbReference type="NCBI Taxonomy" id="2016505"/>
    <lineage>
        <taxon>Bacteria</taxon>
        <taxon>Bacillati</taxon>
        <taxon>Actinomycetota</taxon>
        <taxon>Actinomycetes</taxon>
        <taxon>Propionibacteriales</taxon>
        <taxon>Propionibacteriaceae</taxon>
        <taxon>Parenemella</taxon>
    </lineage>
</organism>
<sequence>MITLLKHEFLRTRSLLGLLFGAALAVVAVAVVFVVTDLPLFSSLGAQLILIAPTVLVGALPLVLGIDYWRSSHGRTGYFTQTLPIPGPRIFPAKLVWSFTVILAALVWALALVLVGSALTVPNFGATLQELWTSTTALLPLPILVVGLLVMVWMLVSAPVQYFFAASVGSEARFGRLGAAAGPIIVFTVLYFVYQVLVLAAMFLLPLAIGPSGGGIGLISITLTELASSNDIVPLGFVPVMVLVPVVLIWRTAVSWKSKISLA</sequence>
<keyword evidence="3" id="KW-1185">Reference proteome</keyword>
<dbReference type="EMBL" id="NMVJ01000001">
    <property type="protein sequence ID" value="OYN92239.1"/>
    <property type="molecule type" value="Genomic_DNA"/>
</dbReference>
<evidence type="ECO:0000256" key="1">
    <source>
        <dbReference type="SAM" id="Phobius"/>
    </source>
</evidence>
<keyword evidence="1" id="KW-0472">Membrane</keyword>
<feature type="transmembrane region" description="Helical" evidence="1">
    <location>
        <begin position="15"/>
        <end position="36"/>
    </location>
</feature>
<dbReference type="RefSeq" id="WP_094452227.1">
    <property type="nucleotide sequence ID" value="NZ_NMVJ01000001.1"/>
</dbReference>
<reference evidence="2 3" key="1">
    <citation type="submission" date="2017-07" db="EMBL/GenBank/DDBJ databases">
        <title>Draft whole genome sequences of clinical Proprionibacteriaceae strains.</title>
        <authorList>
            <person name="Bernier A.-M."/>
            <person name="Bernard K."/>
            <person name="Domingo M.-C."/>
        </authorList>
    </citation>
    <scope>NUCLEOTIDE SEQUENCE [LARGE SCALE GENOMIC DNA]</scope>
    <source>
        <strain evidence="2 3">NML 150081</strain>
    </source>
</reference>
<feature type="transmembrane region" description="Helical" evidence="1">
    <location>
        <begin position="48"/>
        <end position="69"/>
    </location>
</feature>
<keyword evidence="1" id="KW-1133">Transmembrane helix</keyword>
<dbReference type="AlphaFoldDB" id="A0A255EL31"/>
<accession>A0A255EL31</accession>
<gene>
    <name evidence="2" type="ORF">CGZ91_01640</name>
</gene>
<feature type="transmembrane region" description="Helical" evidence="1">
    <location>
        <begin position="95"/>
        <end position="119"/>
    </location>
</feature>
<protein>
    <submittedName>
        <fullName evidence="2">Uncharacterized protein</fullName>
    </submittedName>
</protein>
<comment type="caution">
    <text evidence="2">The sequence shown here is derived from an EMBL/GenBank/DDBJ whole genome shotgun (WGS) entry which is preliminary data.</text>
</comment>
<dbReference type="Proteomes" id="UP000216300">
    <property type="component" value="Unassembled WGS sequence"/>
</dbReference>
<feature type="transmembrane region" description="Helical" evidence="1">
    <location>
        <begin position="232"/>
        <end position="250"/>
    </location>
</feature>
<name>A0A255EL31_9ACTN</name>
<feature type="transmembrane region" description="Helical" evidence="1">
    <location>
        <begin position="139"/>
        <end position="165"/>
    </location>
</feature>
<evidence type="ECO:0000313" key="2">
    <source>
        <dbReference type="EMBL" id="OYN92239.1"/>
    </source>
</evidence>
<proteinExistence type="predicted"/>
<evidence type="ECO:0000313" key="3">
    <source>
        <dbReference type="Proteomes" id="UP000216300"/>
    </source>
</evidence>